<dbReference type="Proteomes" id="UP001166674">
    <property type="component" value="Unassembled WGS sequence"/>
</dbReference>
<dbReference type="InterPro" id="IPR001478">
    <property type="entry name" value="PDZ"/>
</dbReference>
<dbReference type="SMART" id="SM00228">
    <property type="entry name" value="PDZ"/>
    <property type="match status" value="1"/>
</dbReference>
<protein>
    <submittedName>
        <fullName evidence="3">Disks large-like protein 5</fullName>
    </submittedName>
</protein>
<dbReference type="EMBL" id="JAATJV010419949">
    <property type="protein sequence ID" value="MBZ3887918.1"/>
    <property type="molecule type" value="Genomic_DNA"/>
</dbReference>
<sequence>MEALQQIKDTMTMDAGRANKEVEILRKQCKALCQELKEALQEVYVAKYHLDWAFQEWDKIVAEQHSIQTLCNNLRRDWDRAVSELPEALRSLDDSWKQKIDVSRELKELKEQMESQLEKEARFQQLMAHTPHDLAIDMDSMEWETEVVKFEREMEDIDLKALGFDMAEVEKDSGISLESGVYDVAVVPGSPAAKEGSLAVGDRIVAINGIALDDKSLNKCESLLHSCQDSLTLSLLKVFPQSASWNGQNIFRNINDSDKMLSLQTHGLEVQAPHKCSSMQHHSPMQMELFSVGLEDRKESGPWGGSTSLLHKLFPGGPFPVFPETCPSASECSLSSFHSYASGECGIWTGGHAEQVALLSFETEVGPCGVEAPLDKVNGECANSGGTWPKAMLSSMAGPEKLSVYKKPKQRKSIFDPNTFKHPQTSPKIDYSRALGLLTPPALQEDGGL</sequence>
<gene>
    <name evidence="3" type="ORF">SUZIE_195355</name>
</gene>
<dbReference type="GO" id="GO:0005886">
    <property type="term" value="C:plasma membrane"/>
    <property type="evidence" value="ECO:0007669"/>
    <property type="project" value="TreeGrafter"/>
</dbReference>
<evidence type="ECO:0000313" key="3">
    <source>
        <dbReference type="EMBL" id="MBZ3887918.1"/>
    </source>
</evidence>
<feature type="coiled-coil region" evidence="1">
    <location>
        <begin position="15"/>
        <end position="42"/>
    </location>
</feature>
<dbReference type="Pfam" id="PF17820">
    <property type="entry name" value="PDZ_6"/>
    <property type="match status" value="1"/>
</dbReference>
<keyword evidence="4" id="KW-1185">Reference proteome</keyword>
<comment type="caution">
    <text evidence="3">The sequence shown here is derived from an EMBL/GenBank/DDBJ whole genome shotgun (WGS) entry which is preliminary data.</text>
</comment>
<dbReference type="PANTHER" id="PTHR46360:SF1">
    <property type="entry name" value="DISKS LARGE HOMOLOG 5"/>
    <property type="match status" value="1"/>
</dbReference>
<name>A0AA41NCU3_SCICA</name>
<dbReference type="PROSITE" id="PS50106">
    <property type="entry name" value="PDZ"/>
    <property type="match status" value="1"/>
</dbReference>
<evidence type="ECO:0000313" key="4">
    <source>
        <dbReference type="Proteomes" id="UP001166674"/>
    </source>
</evidence>
<organism evidence="3 4">
    <name type="scientific">Sciurus carolinensis</name>
    <name type="common">Eastern gray squirrel</name>
    <dbReference type="NCBI Taxonomy" id="30640"/>
    <lineage>
        <taxon>Eukaryota</taxon>
        <taxon>Metazoa</taxon>
        <taxon>Chordata</taxon>
        <taxon>Craniata</taxon>
        <taxon>Vertebrata</taxon>
        <taxon>Euteleostomi</taxon>
        <taxon>Mammalia</taxon>
        <taxon>Eutheria</taxon>
        <taxon>Euarchontoglires</taxon>
        <taxon>Glires</taxon>
        <taxon>Rodentia</taxon>
        <taxon>Sciuromorpha</taxon>
        <taxon>Sciuridae</taxon>
        <taxon>Sciurinae</taxon>
        <taxon>Sciurini</taxon>
        <taxon>Sciurus</taxon>
    </lineage>
</organism>
<dbReference type="PANTHER" id="PTHR46360">
    <property type="entry name" value="DISKS LARGE HOMOLOG 5"/>
    <property type="match status" value="1"/>
</dbReference>
<evidence type="ECO:0000256" key="1">
    <source>
        <dbReference type="SAM" id="Coils"/>
    </source>
</evidence>
<feature type="coiled-coil region" evidence="1">
    <location>
        <begin position="99"/>
        <end position="126"/>
    </location>
</feature>
<dbReference type="AlphaFoldDB" id="A0AA41NCU3"/>
<dbReference type="GO" id="GO:0035331">
    <property type="term" value="P:negative regulation of hippo signaling"/>
    <property type="evidence" value="ECO:0007669"/>
    <property type="project" value="TreeGrafter"/>
</dbReference>
<reference evidence="3" key="1">
    <citation type="submission" date="2020-03" db="EMBL/GenBank/DDBJ databases">
        <title>Studies in the Genomics of Life Span.</title>
        <authorList>
            <person name="Glass D."/>
        </authorList>
    </citation>
    <scope>NUCLEOTIDE SEQUENCE</scope>
    <source>
        <strain evidence="3">SUZIE</strain>
        <tissue evidence="3">Muscle</tissue>
    </source>
</reference>
<keyword evidence="1" id="KW-0175">Coiled coil</keyword>
<proteinExistence type="predicted"/>
<dbReference type="InterPro" id="IPR053004">
    <property type="entry name" value="MAGUK_Signaling_Regulators"/>
</dbReference>
<accession>A0AA41NCU3</accession>
<dbReference type="InterPro" id="IPR041489">
    <property type="entry name" value="PDZ_6"/>
</dbReference>
<dbReference type="SUPFAM" id="SSF50156">
    <property type="entry name" value="PDZ domain-like"/>
    <property type="match status" value="1"/>
</dbReference>
<dbReference type="Gene3D" id="2.30.42.10">
    <property type="match status" value="1"/>
</dbReference>
<dbReference type="InterPro" id="IPR036034">
    <property type="entry name" value="PDZ_sf"/>
</dbReference>
<evidence type="ECO:0000259" key="2">
    <source>
        <dbReference type="PROSITE" id="PS50106"/>
    </source>
</evidence>
<feature type="domain" description="PDZ" evidence="2">
    <location>
        <begin position="147"/>
        <end position="239"/>
    </location>
</feature>
<dbReference type="CDD" id="cd06765">
    <property type="entry name" value="PDZ2_DLG5-like"/>
    <property type="match status" value="1"/>
</dbReference>